<dbReference type="EMBL" id="LPUF01000003">
    <property type="protein sequence ID" value="OQK15863.1"/>
    <property type="molecule type" value="Genomic_DNA"/>
</dbReference>
<evidence type="ECO:0000256" key="4">
    <source>
        <dbReference type="ARBA" id="ARBA00022723"/>
    </source>
</evidence>
<dbReference type="Gene3D" id="3.40.390.30">
    <property type="entry name" value="Metalloproteases ('zincins'), catalytic domain"/>
    <property type="match status" value="1"/>
</dbReference>
<dbReference type="NCBIfam" id="TIGR00043">
    <property type="entry name" value="rRNA maturation RNase YbeY"/>
    <property type="match status" value="1"/>
</dbReference>
<dbReference type="HAMAP" id="MF_00009">
    <property type="entry name" value="Endoribonucl_YbeY"/>
    <property type="match status" value="1"/>
</dbReference>
<comment type="function">
    <text evidence="8">Single strand-specific metallo-endoribonuclease involved in late-stage 70S ribosome quality control and in maturation of the 3' terminus of the 16S rRNA.</text>
</comment>
<dbReference type="GO" id="GO:0004521">
    <property type="term" value="F:RNA endonuclease activity"/>
    <property type="evidence" value="ECO:0007669"/>
    <property type="project" value="UniProtKB-UniRule"/>
</dbReference>
<keyword evidence="5 8" id="KW-0255">Endonuclease</keyword>
<dbReference type="PROSITE" id="PS01306">
    <property type="entry name" value="UPF0054"/>
    <property type="match status" value="1"/>
</dbReference>
<evidence type="ECO:0000256" key="7">
    <source>
        <dbReference type="ARBA" id="ARBA00022833"/>
    </source>
</evidence>
<dbReference type="GO" id="GO:0004222">
    <property type="term" value="F:metalloendopeptidase activity"/>
    <property type="evidence" value="ECO:0007669"/>
    <property type="project" value="InterPro"/>
</dbReference>
<keyword evidence="8" id="KW-0698">rRNA processing</keyword>
<keyword evidence="7 8" id="KW-0862">Zinc</keyword>
<keyword evidence="8" id="KW-0963">Cytoplasm</keyword>
<evidence type="ECO:0000256" key="5">
    <source>
        <dbReference type="ARBA" id="ARBA00022759"/>
    </source>
</evidence>
<dbReference type="PANTHER" id="PTHR46986:SF1">
    <property type="entry name" value="ENDORIBONUCLEASE YBEY, CHLOROPLASTIC"/>
    <property type="match status" value="1"/>
</dbReference>
<organism evidence="9 10">
    <name type="scientific">Methyloprofundus sedimenti</name>
    <dbReference type="NCBI Taxonomy" id="1420851"/>
    <lineage>
        <taxon>Bacteria</taxon>
        <taxon>Pseudomonadati</taxon>
        <taxon>Pseudomonadota</taxon>
        <taxon>Gammaproteobacteria</taxon>
        <taxon>Methylococcales</taxon>
        <taxon>Methylococcaceae</taxon>
        <taxon>Methyloprofundus</taxon>
    </lineage>
</organism>
<keyword evidence="10" id="KW-1185">Reference proteome</keyword>
<keyword evidence="2 8" id="KW-0690">Ribosome biogenesis</keyword>
<dbReference type="STRING" id="1420851.AU255_16880"/>
<sequence length="157" mass="18084">MVIRDLEVQRIIDSSLLPSDEELQFWVEKALVDYQQDTEILIRIVDTHEITDLNEQYRHKQGPTNILSFPFEVPEGIEGINLLGDLVVCAEVLQQEAIMQNKTLKDHWAHIIIHGILHLIGFDHGNEAEALEMEAKEVDLLHQLNIDNPYQEKEING</sequence>
<comment type="similarity">
    <text evidence="1 8">Belongs to the endoribonuclease YbeY family.</text>
</comment>
<dbReference type="Proteomes" id="UP000191980">
    <property type="component" value="Unassembled WGS sequence"/>
</dbReference>
<gene>
    <name evidence="8" type="primary">ybeY</name>
    <name evidence="9" type="ORF">AU255_16880</name>
</gene>
<protein>
    <recommendedName>
        <fullName evidence="8">Endoribonuclease YbeY</fullName>
        <ecNumber evidence="8">3.1.-.-</ecNumber>
    </recommendedName>
</protein>
<feature type="binding site" evidence="8">
    <location>
        <position position="118"/>
    </location>
    <ligand>
        <name>Zn(2+)</name>
        <dbReference type="ChEBI" id="CHEBI:29105"/>
        <note>catalytic</note>
    </ligand>
</feature>
<dbReference type="AlphaFoldDB" id="A0A1V8M386"/>
<comment type="caution">
    <text evidence="9">The sequence shown here is derived from an EMBL/GenBank/DDBJ whole genome shotgun (WGS) entry which is preliminary data.</text>
</comment>
<dbReference type="GO" id="GO:0005737">
    <property type="term" value="C:cytoplasm"/>
    <property type="evidence" value="ECO:0007669"/>
    <property type="project" value="UniProtKB-SubCell"/>
</dbReference>
<evidence type="ECO:0000256" key="6">
    <source>
        <dbReference type="ARBA" id="ARBA00022801"/>
    </source>
</evidence>
<evidence type="ECO:0000256" key="1">
    <source>
        <dbReference type="ARBA" id="ARBA00010875"/>
    </source>
</evidence>
<evidence type="ECO:0000256" key="8">
    <source>
        <dbReference type="HAMAP-Rule" id="MF_00009"/>
    </source>
</evidence>
<dbReference type="Pfam" id="PF02130">
    <property type="entry name" value="YbeY"/>
    <property type="match status" value="1"/>
</dbReference>
<dbReference type="InterPro" id="IPR023091">
    <property type="entry name" value="MetalPrtase_cat_dom_sf_prd"/>
</dbReference>
<accession>A0A1V8M386</accession>
<dbReference type="GO" id="GO:0008270">
    <property type="term" value="F:zinc ion binding"/>
    <property type="evidence" value="ECO:0007669"/>
    <property type="project" value="UniProtKB-UniRule"/>
</dbReference>
<feature type="binding site" evidence="8">
    <location>
        <position position="124"/>
    </location>
    <ligand>
        <name>Zn(2+)</name>
        <dbReference type="ChEBI" id="CHEBI:29105"/>
        <note>catalytic</note>
    </ligand>
</feature>
<dbReference type="GO" id="GO:0006364">
    <property type="term" value="P:rRNA processing"/>
    <property type="evidence" value="ECO:0007669"/>
    <property type="project" value="UniProtKB-UniRule"/>
</dbReference>
<comment type="cofactor">
    <cofactor evidence="8">
        <name>Zn(2+)</name>
        <dbReference type="ChEBI" id="CHEBI:29105"/>
    </cofactor>
    <text evidence="8">Binds 1 zinc ion.</text>
</comment>
<name>A0A1V8M386_9GAMM</name>
<dbReference type="InterPro" id="IPR020549">
    <property type="entry name" value="YbeY_CS"/>
</dbReference>
<proteinExistence type="inferred from homology"/>
<keyword evidence="4 8" id="KW-0479">Metal-binding</keyword>
<dbReference type="PANTHER" id="PTHR46986">
    <property type="entry name" value="ENDORIBONUCLEASE YBEY, CHLOROPLASTIC"/>
    <property type="match status" value="1"/>
</dbReference>
<dbReference type="SUPFAM" id="SSF55486">
    <property type="entry name" value="Metalloproteases ('zincins'), catalytic domain"/>
    <property type="match status" value="1"/>
</dbReference>
<comment type="subcellular location">
    <subcellularLocation>
        <location evidence="8">Cytoplasm</location>
    </subcellularLocation>
</comment>
<keyword evidence="3 8" id="KW-0540">Nuclease</keyword>
<evidence type="ECO:0000256" key="3">
    <source>
        <dbReference type="ARBA" id="ARBA00022722"/>
    </source>
</evidence>
<evidence type="ECO:0000256" key="2">
    <source>
        <dbReference type="ARBA" id="ARBA00022517"/>
    </source>
</evidence>
<evidence type="ECO:0000313" key="10">
    <source>
        <dbReference type="Proteomes" id="UP000191980"/>
    </source>
</evidence>
<keyword evidence="6 8" id="KW-0378">Hydrolase</keyword>
<reference evidence="9 10" key="1">
    <citation type="submission" date="2015-12" db="EMBL/GenBank/DDBJ databases">
        <authorList>
            <person name="Shamseldin A."/>
            <person name="Moawad H."/>
            <person name="Abd El-Rahim W.M."/>
            <person name="Sadowsky M.J."/>
        </authorList>
    </citation>
    <scope>NUCLEOTIDE SEQUENCE [LARGE SCALE GENOMIC DNA]</scope>
    <source>
        <strain evidence="9 10">WF1</strain>
    </source>
</reference>
<dbReference type="EC" id="3.1.-.-" evidence="8"/>
<feature type="binding site" evidence="8">
    <location>
        <position position="114"/>
    </location>
    <ligand>
        <name>Zn(2+)</name>
        <dbReference type="ChEBI" id="CHEBI:29105"/>
        <note>catalytic</note>
    </ligand>
</feature>
<dbReference type="InterPro" id="IPR002036">
    <property type="entry name" value="YbeY"/>
</dbReference>
<evidence type="ECO:0000313" key="9">
    <source>
        <dbReference type="EMBL" id="OQK15863.1"/>
    </source>
</evidence>